<feature type="compositionally biased region" description="Acidic residues" evidence="1">
    <location>
        <begin position="110"/>
        <end position="126"/>
    </location>
</feature>
<feature type="compositionally biased region" description="Basic and acidic residues" evidence="1">
    <location>
        <begin position="384"/>
        <end position="424"/>
    </location>
</feature>
<feature type="compositionally biased region" description="Acidic residues" evidence="1">
    <location>
        <begin position="89"/>
        <end position="101"/>
    </location>
</feature>
<feature type="domain" description="DUF5667" evidence="2">
    <location>
        <begin position="156"/>
        <end position="243"/>
    </location>
</feature>
<feature type="region of interest" description="Disordered" evidence="1">
    <location>
        <begin position="361"/>
        <end position="509"/>
    </location>
</feature>
<accession>A0ABN1B4M1</accession>
<comment type="caution">
    <text evidence="3">The sequence shown here is derived from an EMBL/GenBank/DDBJ whole genome shotgun (WGS) entry which is preliminary data.</text>
</comment>
<feature type="compositionally biased region" description="Low complexity" evidence="1">
    <location>
        <begin position="427"/>
        <end position="439"/>
    </location>
</feature>
<dbReference type="Proteomes" id="UP001500880">
    <property type="component" value="Unassembled WGS sequence"/>
</dbReference>
<dbReference type="Pfam" id="PF18915">
    <property type="entry name" value="DUF5667"/>
    <property type="match status" value="1"/>
</dbReference>
<feature type="compositionally biased region" description="Basic and acidic residues" evidence="1">
    <location>
        <begin position="361"/>
        <end position="376"/>
    </location>
</feature>
<keyword evidence="4" id="KW-1185">Reference proteome</keyword>
<reference evidence="3 4" key="1">
    <citation type="journal article" date="2019" name="Int. J. Syst. Evol. Microbiol.">
        <title>The Global Catalogue of Microorganisms (GCM) 10K type strain sequencing project: providing services to taxonomists for standard genome sequencing and annotation.</title>
        <authorList>
            <consortium name="The Broad Institute Genomics Platform"/>
            <consortium name="The Broad Institute Genome Sequencing Center for Infectious Disease"/>
            <person name="Wu L."/>
            <person name="Ma J."/>
        </authorList>
    </citation>
    <scope>NUCLEOTIDE SEQUENCE [LARGE SCALE GENOMIC DNA]</scope>
    <source>
        <strain evidence="3 4">JCM 12389</strain>
    </source>
</reference>
<feature type="compositionally biased region" description="Acidic residues" evidence="1">
    <location>
        <begin position="135"/>
        <end position="152"/>
    </location>
</feature>
<evidence type="ECO:0000259" key="2">
    <source>
        <dbReference type="Pfam" id="PF18915"/>
    </source>
</evidence>
<evidence type="ECO:0000256" key="1">
    <source>
        <dbReference type="SAM" id="MobiDB-lite"/>
    </source>
</evidence>
<evidence type="ECO:0000313" key="3">
    <source>
        <dbReference type="EMBL" id="GAA0489877.1"/>
    </source>
</evidence>
<feature type="compositionally biased region" description="Basic and acidic residues" evidence="1">
    <location>
        <begin position="468"/>
        <end position="484"/>
    </location>
</feature>
<sequence length="509" mass="55985">MYFYSYELKPEENGYEVILYIKPQHSLVEFANEFGITENTEKDLNRLAISYVKRKFPNLRVKAIKVILGGVLVTSIMLGGTMSPAFAAESEEAGQETETADPTENVEFPPESDEASDYTPTDEDQPAEVPSSETIPEEAGETDEGTTEDISMDDPGLVPGDFFYFVEAIAEKVQLALTFDDTAKAELISQFANERIAEANALFDAGDTDGAIQLLNQALENQELALDYVADDELADGTAQEEEAPTDGTNTGIMPSKDEEQPEDETVHEETETEDPAAELRDELESHFSRNMTALLLAMEKVENPTAKAALAKNVEKTFARMEKRAGKARAIENGIANKVPVNEALEILRDDIQKDEKALNRDLEKVEKQAREEPVKPAAKTPSLKEKAPEKAGKGIEKGQQPEDKVKKGQAKVERVKKERGNKQQEPASISPGPASAPEEFRGNEIANPNSHPKQNREVNHIPNPENETKTDSGKSVRSDINTDFHPSVHPKSNKEKGNQGKGSGKHP</sequence>
<feature type="compositionally biased region" description="Acidic residues" evidence="1">
    <location>
        <begin position="260"/>
        <end position="277"/>
    </location>
</feature>
<dbReference type="RefSeq" id="WP_343839319.1">
    <property type="nucleotide sequence ID" value="NZ_BAAADO010000003.1"/>
</dbReference>
<evidence type="ECO:0000313" key="4">
    <source>
        <dbReference type="Proteomes" id="UP001500880"/>
    </source>
</evidence>
<proteinExistence type="predicted"/>
<gene>
    <name evidence="3" type="ORF">GCM10008986_14730</name>
</gene>
<protein>
    <recommendedName>
        <fullName evidence="2">DUF5667 domain-containing protein</fullName>
    </recommendedName>
</protein>
<dbReference type="EMBL" id="BAAADO010000003">
    <property type="protein sequence ID" value="GAA0489877.1"/>
    <property type="molecule type" value="Genomic_DNA"/>
</dbReference>
<feature type="region of interest" description="Disordered" evidence="1">
    <location>
        <begin position="88"/>
        <end position="154"/>
    </location>
</feature>
<feature type="region of interest" description="Disordered" evidence="1">
    <location>
        <begin position="237"/>
        <end position="277"/>
    </location>
</feature>
<name>A0ABN1B4M1_9BACI</name>
<organism evidence="3 4">
    <name type="scientific">Salinibacillus aidingensis</name>
    <dbReference type="NCBI Taxonomy" id="237684"/>
    <lineage>
        <taxon>Bacteria</taxon>
        <taxon>Bacillati</taxon>
        <taxon>Bacillota</taxon>
        <taxon>Bacilli</taxon>
        <taxon>Bacillales</taxon>
        <taxon>Bacillaceae</taxon>
        <taxon>Salinibacillus</taxon>
    </lineage>
</organism>
<dbReference type="InterPro" id="IPR043725">
    <property type="entry name" value="DUF5667"/>
</dbReference>